<dbReference type="AlphaFoldDB" id="A0A845AXW0"/>
<dbReference type="EMBL" id="WTYL01000001">
    <property type="protein sequence ID" value="MXP43080.1"/>
    <property type="molecule type" value="Genomic_DNA"/>
</dbReference>
<evidence type="ECO:0000313" key="2">
    <source>
        <dbReference type="EMBL" id="MXP43080.1"/>
    </source>
</evidence>
<keyword evidence="3" id="KW-1185">Reference proteome</keyword>
<dbReference type="RefSeq" id="WP_160754729.1">
    <property type="nucleotide sequence ID" value="NZ_WTYL01000001.1"/>
</dbReference>
<evidence type="ECO:0000259" key="1">
    <source>
        <dbReference type="PROSITE" id="PS50990"/>
    </source>
</evidence>
<dbReference type="Gene3D" id="3.90.70.10">
    <property type="entry name" value="Cysteine proteinases"/>
    <property type="match status" value="1"/>
</dbReference>
<dbReference type="GO" id="GO:0008233">
    <property type="term" value="F:peptidase activity"/>
    <property type="evidence" value="ECO:0007669"/>
    <property type="project" value="InterPro"/>
</dbReference>
<proteinExistence type="predicted"/>
<dbReference type="GO" id="GO:0005524">
    <property type="term" value="F:ATP binding"/>
    <property type="evidence" value="ECO:0007669"/>
    <property type="project" value="InterPro"/>
</dbReference>
<dbReference type="PROSITE" id="PS50990">
    <property type="entry name" value="PEPTIDASE_C39"/>
    <property type="match status" value="1"/>
</dbReference>
<sequence>MAAAAAVPTAANKPSVRGRADAPVVLPSLIGSVFSAKRHILMSPPSAFQLSIAAPVSALLLAGCMTAPAQDAPLWLGQTAEGARITPVALTSWKDRKFVGLVRQRTDFSCGAAVMATIFNEAFGRSTTEQQVLVNMLKIADPDIVREKGFSLLDMKNYALSIGMEAEGYRLEYDKLIELELPSIALLDIKGYKHFVVIRKTWPDRIAIGDPALGNRTMSRPEFEKSWNNVAFVIAGEGYDPGNALINPPSPLSARRLLALHAALPAAETAEFGNQAAFSFSF</sequence>
<reference evidence="2 3" key="1">
    <citation type="submission" date="2019-12" db="EMBL/GenBank/DDBJ databases">
        <title>Genomic-based taxomic classification of the family Erythrobacteraceae.</title>
        <authorList>
            <person name="Xu L."/>
        </authorList>
    </citation>
    <scope>NUCLEOTIDE SEQUENCE [LARGE SCALE GENOMIC DNA]</scope>
    <source>
        <strain evidence="2 3">KCTC 42453</strain>
    </source>
</reference>
<dbReference type="GO" id="GO:0016020">
    <property type="term" value="C:membrane"/>
    <property type="evidence" value="ECO:0007669"/>
    <property type="project" value="InterPro"/>
</dbReference>
<feature type="domain" description="Peptidase C39" evidence="1">
    <location>
        <begin position="104"/>
        <end position="234"/>
    </location>
</feature>
<protein>
    <submittedName>
        <fullName evidence="2">Peptidase C39</fullName>
    </submittedName>
</protein>
<gene>
    <name evidence="2" type="ORF">GRI65_01265</name>
</gene>
<accession>A0A845AXW0</accession>
<dbReference type="InterPro" id="IPR005074">
    <property type="entry name" value="Peptidase_C39"/>
</dbReference>
<dbReference type="Proteomes" id="UP000431922">
    <property type="component" value="Unassembled WGS sequence"/>
</dbReference>
<dbReference type="Pfam" id="PF03412">
    <property type="entry name" value="Peptidase_C39"/>
    <property type="match status" value="1"/>
</dbReference>
<dbReference type="CDD" id="cd02423">
    <property type="entry name" value="Peptidase_C39G"/>
    <property type="match status" value="1"/>
</dbReference>
<dbReference type="OrthoDB" id="13401at2"/>
<organism evidence="2 3">
    <name type="scientific">Allopontixanthobacter sediminis</name>
    <dbReference type="NCBI Taxonomy" id="1689985"/>
    <lineage>
        <taxon>Bacteria</taxon>
        <taxon>Pseudomonadati</taxon>
        <taxon>Pseudomonadota</taxon>
        <taxon>Alphaproteobacteria</taxon>
        <taxon>Sphingomonadales</taxon>
        <taxon>Erythrobacteraceae</taxon>
        <taxon>Allopontixanthobacter</taxon>
    </lineage>
</organism>
<name>A0A845AXW0_9SPHN</name>
<dbReference type="GO" id="GO:0006508">
    <property type="term" value="P:proteolysis"/>
    <property type="evidence" value="ECO:0007669"/>
    <property type="project" value="InterPro"/>
</dbReference>
<evidence type="ECO:0000313" key="3">
    <source>
        <dbReference type="Proteomes" id="UP000431922"/>
    </source>
</evidence>
<comment type="caution">
    <text evidence="2">The sequence shown here is derived from an EMBL/GenBank/DDBJ whole genome shotgun (WGS) entry which is preliminary data.</text>
</comment>